<feature type="region of interest" description="Disordered" evidence="1">
    <location>
        <begin position="308"/>
        <end position="344"/>
    </location>
</feature>
<name>A0AAV8UFN1_9ROSI</name>
<gene>
    <name evidence="2" type="ORF">K2173_024223</name>
</gene>
<comment type="caution">
    <text evidence="2">The sequence shown here is derived from an EMBL/GenBank/DDBJ whole genome shotgun (WGS) entry which is preliminary data.</text>
</comment>
<dbReference type="AlphaFoldDB" id="A0AAV8UFN1"/>
<accession>A0AAV8UFN1</accession>
<sequence>MCDCVPLIPFAFSITQVPNLGFEAPNLRRCCSWIQVPFTRSGRFKLVGRAGKNPRVIGSEEYDFRSEFGIYEEKGGGMMDLESRIERDSKTPSGSGANLGRLNVEMKGSEERAEELSKVNDTAGVRRGRQLIKRSNLLAKQVISIQSAHVLGFISQLWVDTASWVVLLIEVRPSLLSGELERFRLEDVSQVGDVILVEDENVMENEIKMVGLETLVGYKVVTPGRRSIGKVRGYSFNVNSGLVKSLELDAFGFSIIPSNLISTYALLVEDVLEVLSDTVVVHEAAVSRIQRLTKGIWDSQNVSTSADELEEFSDNESSVRSSIGGSTQKRFGRPRNRPKIKESGDDWELPMDYL</sequence>
<keyword evidence="3" id="KW-1185">Reference proteome</keyword>
<dbReference type="PANTHER" id="PTHR36740:SF1">
    <property type="entry name" value="PRC-BARREL DOMAIN-CONTAINING PROTEIN"/>
    <property type="match status" value="1"/>
</dbReference>
<feature type="compositionally biased region" description="Polar residues" evidence="1">
    <location>
        <begin position="315"/>
        <end position="329"/>
    </location>
</feature>
<dbReference type="InterPro" id="IPR011033">
    <property type="entry name" value="PRC_barrel-like_sf"/>
</dbReference>
<protein>
    <recommendedName>
        <fullName evidence="4">PRC-barrel domain-containing protein</fullName>
    </recommendedName>
</protein>
<evidence type="ECO:0008006" key="4">
    <source>
        <dbReference type="Google" id="ProtNLM"/>
    </source>
</evidence>
<evidence type="ECO:0000313" key="2">
    <source>
        <dbReference type="EMBL" id="KAJ8900107.1"/>
    </source>
</evidence>
<dbReference type="Proteomes" id="UP001159364">
    <property type="component" value="Linkage Group LG08"/>
</dbReference>
<dbReference type="PANTHER" id="PTHR36740">
    <property type="entry name" value="PRC DOMAIN-CONTAINING PROTEIN"/>
    <property type="match status" value="1"/>
</dbReference>
<dbReference type="EMBL" id="JAIWQS010000008">
    <property type="protein sequence ID" value="KAJ8900107.1"/>
    <property type="molecule type" value="Genomic_DNA"/>
</dbReference>
<reference evidence="2 3" key="1">
    <citation type="submission" date="2021-09" db="EMBL/GenBank/DDBJ databases">
        <title>Genomic insights and catalytic innovation underlie evolution of tropane alkaloids biosynthesis.</title>
        <authorList>
            <person name="Wang Y.-J."/>
            <person name="Tian T."/>
            <person name="Huang J.-P."/>
            <person name="Huang S.-X."/>
        </authorList>
    </citation>
    <scope>NUCLEOTIDE SEQUENCE [LARGE SCALE GENOMIC DNA]</scope>
    <source>
        <strain evidence="2">KIB-2018</strain>
        <tissue evidence="2">Leaf</tissue>
    </source>
</reference>
<proteinExistence type="predicted"/>
<dbReference type="Gene3D" id="2.30.30.240">
    <property type="entry name" value="PRC-barrel domain"/>
    <property type="match status" value="1"/>
</dbReference>
<evidence type="ECO:0000256" key="1">
    <source>
        <dbReference type="SAM" id="MobiDB-lite"/>
    </source>
</evidence>
<dbReference type="SUPFAM" id="SSF50346">
    <property type="entry name" value="PRC-barrel domain"/>
    <property type="match status" value="2"/>
</dbReference>
<evidence type="ECO:0000313" key="3">
    <source>
        <dbReference type="Proteomes" id="UP001159364"/>
    </source>
</evidence>
<organism evidence="2 3">
    <name type="scientific">Erythroxylum novogranatense</name>
    <dbReference type="NCBI Taxonomy" id="1862640"/>
    <lineage>
        <taxon>Eukaryota</taxon>
        <taxon>Viridiplantae</taxon>
        <taxon>Streptophyta</taxon>
        <taxon>Embryophyta</taxon>
        <taxon>Tracheophyta</taxon>
        <taxon>Spermatophyta</taxon>
        <taxon>Magnoliopsida</taxon>
        <taxon>eudicotyledons</taxon>
        <taxon>Gunneridae</taxon>
        <taxon>Pentapetalae</taxon>
        <taxon>rosids</taxon>
        <taxon>fabids</taxon>
        <taxon>Malpighiales</taxon>
        <taxon>Erythroxylaceae</taxon>
        <taxon>Erythroxylum</taxon>
    </lineage>
</organism>